<dbReference type="SUPFAM" id="SSF56496">
    <property type="entry name" value="Fibrinogen C-terminal domain-like"/>
    <property type="match status" value="1"/>
</dbReference>
<dbReference type="STRING" id="144197.ENSSPAP00000016754"/>
<keyword evidence="5" id="KW-1015">Disulfide bond</keyword>
<dbReference type="GO" id="GO:0005577">
    <property type="term" value="C:fibrinogen complex"/>
    <property type="evidence" value="ECO:0007669"/>
    <property type="project" value="TreeGrafter"/>
</dbReference>
<accession>A0A3B5AFV4</accession>
<evidence type="ECO:0000313" key="9">
    <source>
        <dbReference type="Ensembl" id="ENSSPAP00000016754.1"/>
    </source>
</evidence>
<dbReference type="GO" id="GO:0005201">
    <property type="term" value="F:extracellular matrix structural constituent"/>
    <property type="evidence" value="ECO:0007669"/>
    <property type="project" value="TreeGrafter"/>
</dbReference>
<dbReference type="InterPro" id="IPR002181">
    <property type="entry name" value="Fibrinogen_a/b/g_C_dom"/>
</dbReference>
<proteinExistence type="predicted"/>
<evidence type="ECO:0000313" key="11">
    <source>
        <dbReference type="RefSeq" id="XP_008290680.1"/>
    </source>
</evidence>
<protein>
    <submittedName>
        <fullName evidence="9 11">Microfibril-associated glycoprotein 4-like</fullName>
    </submittedName>
</protein>
<keyword evidence="3 7" id="KW-0732">Signal</keyword>
<dbReference type="GO" id="GO:0042730">
    <property type="term" value="P:fibrinolysis"/>
    <property type="evidence" value="ECO:0007669"/>
    <property type="project" value="TreeGrafter"/>
</dbReference>
<evidence type="ECO:0000256" key="2">
    <source>
        <dbReference type="ARBA" id="ARBA00022525"/>
    </source>
</evidence>
<dbReference type="SMART" id="SM00186">
    <property type="entry name" value="FBG"/>
    <property type="match status" value="1"/>
</dbReference>
<dbReference type="GO" id="GO:0030674">
    <property type="term" value="F:protein-macromolecule adaptor activity"/>
    <property type="evidence" value="ECO:0007669"/>
    <property type="project" value="TreeGrafter"/>
</dbReference>
<evidence type="ECO:0000256" key="7">
    <source>
        <dbReference type="SAM" id="SignalP"/>
    </source>
</evidence>
<dbReference type="Gene3D" id="3.90.215.10">
    <property type="entry name" value="Gamma Fibrinogen, chain A, domain 1"/>
    <property type="match status" value="1"/>
</dbReference>
<feature type="chain" id="PRO_5044591778" evidence="7">
    <location>
        <begin position="31"/>
        <end position="258"/>
    </location>
</feature>
<dbReference type="CDD" id="cd00087">
    <property type="entry name" value="FReD"/>
    <property type="match status" value="1"/>
</dbReference>
<dbReference type="Pfam" id="PF00147">
    <property type="entry name" value="Fibrinogen_C"/>
    <property type="match status" value="1"/>
</dbReference>
<dbReference type="InterPro" id="IPR014716">
    <property type="entry name" value="Fibrinogen_a/b/g_C_1"/>
</dbReference>
<dbReference type="GeneTree" id="ENSGT00940000154615"/>
<keyword evidence="4" id="KW-0175">Coiled coil</keyword>
<feature type="signal peptide" evidence="7">
    <location>
        <begin position="1"/>
        <end position="30"/>
    </location>
</feature>
<keyword evidence="2" id="KW-0964">Secreted</keyword>
<evidence type="ECO:0000256" key="6">
    <source>
        <dbReference type="ARBA" id="ARBA00023180"/>
    </source>
</evidence>
<evidence type="ECO:0000313" key="10">
    <source>
        <dbReference type="Proteomes" id="UP000694891"/>
    </source>
</evidence>
<evidence type="ECO:0000256" key="5">
    <source>
        <dbReference type="ARBA" id="ARBA00023157"/>
    </source>
</evidence>
<comment type="subcellular location">
    <subcellularLocation>
        <location evidence="1">Secreted</location>
    </subcellularLocation>
</comment>
<dbReference type="Ensembl" id="ENSSPAT00000017018.1">
    <property type="protein sequence ID" value="ENSSPAP00000016754.1"/>
    <property type="gene ID" value="ENSSPAG00000012644.1"/>
</dbReference>
<evidence type="ECO:0000256" key="3">
    <source>
        <dbReference type="ARBA" id="ARBA00022729"/>
    </source>
</evidence>
<dbReference type="AlphaFoldDB" id="A0A3B5AFV4"/>
<dbReference type="FunFam" id="3.90.215.10:FF:000001">
    <property type="entry name" value="Tenascin isoform 1"/>
    <property type="match status" value="1"/>
</dbReference>
<dbReference type="InterPro" id="IPR037579">
    <property type="entry name" value="FIB_ANG-like"/>
</dbReference>
<dbReference type="InterPro" id="IPR036056">
    <property type="entry name" value="Fibrinogen-like_C"/>
</dbReference>
<sequence length="258" mass="29348">MIPSRCYDLFLLNQNTLLVALLVLAAAVDSNSHFLLPIDCDDIYCHDNSSSSGVYTIYPGGPTTPLHVYCDMDTDGGRWTVFHRRLDGTENFYRPWKHYKTGFGNVAGEYWLGLENIHLLTIRKDNELRVDMGDWAGSRASSQHSSFSVDTEYTGYQLHVGRFTGGEAGNGLLYHNSMKFTTYDKDQDTWSENCAHTYLGGFWYKMCYFSNPTGMYAPPGAIKYPQAHVVWRSWRGDNYSLKTIDMKIRSVVKCSCTN</sequence>
<feature type="domain" description="Fibrinogen C-terminal" evidence="8">
    <location>
        <begin position="31"/>
        <end position="252"/>
    </location>
</feature>
<evidence type="ECO:0000259" key="8">
    <source>
        <dbReference type="PROSITE" id="PS51406"/>
    </source>
</evidence>
<gene>
    <name evidence="9" type="primary">MFAP4</name>
    <name evidence="11" type="synonym">LOC103365113</name>
</gene>
<keyword evidence="10" id="KW-1185">Reference proteome</keyword>
<evidence type="ECO:0000256" key="1">
    <source>
        <dbReference type="ARBA" id="ARBA00004613"/>
    </source>
</evidence>
<dbReference type="PROSITE" id="PS51406">
    <property type="entry name" value="FIBRINOGEN_C_2"/>
    <property type="match status" value="1"/>
</dbReference>
<reference evidence="9" key="1">
    <citation type="submission" date="2023-09" db="UniProtKB">
        <authorList>
            <consortium name="Ensembl"/>
        </authorList>
    </citation>
    <scope>IDENTIFICATION</scope>
</reference>
<evidence type="ECO:0000256" key="4">
    <source>
        <dbReference type="ARBA" id="ARBA00023054"/>
    </source>
</evidence>
<dbReference type="OrthoDB" id="7735550at2759"/>
<dbReference type="Proteomes" id="UP000694891">
    <property type="component" value="Unplaced"/>
</dbReference>
<keyword evidence="6" id="KW-0325">Glycoprotein</keyword>
<dbReference type="PANTHER" id="PTHR47221">
    <property type="entry name" value="FIBRINOGEN ALPHA CHAIN"/>
    <property type="match status" value="1"/>
</dbReference>
<dbReference type="PANTHER" id="PTHR47221:SF6">
    <property type="entry name" value="FIBRINOGEN ALPHA CHAIN"/>
    <property type="match status" value="1"/>
</dbReference>
<dbReference type="RefSeq" id="XP_008290680.1">
    <property type="nucleotide sequence ID" value="XM_008292458.1"/>
</dbReference>
<dbReference type="GO" id="GO:0034116">
    <property type="term" value="P:positive regulation of heterotypic cell-cell adhesion"/>
    <property type="evidence" value="ECO:0007669"/>
    <property type="project" value="TreeGrafter"/>
</dbReference>
<dbReference type="GO" id="GO:0072377">
    <property type="term" value="P:blood coagulation, common pathway"/>
    <property type="evidence" value="ECO:0007669"/>
    <property type="project" value="TreeGrafter"/>
</dbReference>
<reference evidence="11" key="2">
    <citation type="submission" date="2025-04" db="UniProtKB">
        <authorList>
            <consortium name="RefSeq"/>
        </authorList>
    </citation>
    <scope>IDENTIFICATION</scope>
</reference>
<dbReference type="GO" id="GO:0070527">
    <property type="term" value="P:platelet aggregation"/>
    <property type="evidence" value="ECO:0007669"/>
    <property type="project" value="TreeGrafter"/>
</dbReference>
<organism evidence="9">
    <name type="scientific">Stegastes partitus</name>
    <name type="common">bicolor damselfish</name>
    <dbReference type="NCBI Taxonomy" id="144197"/>
    <lineage>
        <taxon>Eukaryota</taxon>
        <taxon>Metazoa</taxon>
        <taxon>Chordata</taxon>
        <taxon>Craniata</taxon>
        <taxon>Vertebrata</taxon>
        <taxon>Euteleostomi</taxon>
        <taxon>Actinopterygii</taxon>
        <taxon>Neopterygii</taxon>
        <taxon>Teleostei</taxon>
        <taxon>Neoteleostei</taxon>
        <taxon>Acanthomorphata</taxon>
        <taxon>Ovalentaria</taxon>
        <taxon>Pomacentridae</taxon>
        <taxon>Stegastes</taxon>
    </lineage>
</organism>
<name>A0A3B5AFV4_9TELE</name>
<dbReference type="NCBIfam" id="NF040941">
    <property type="entry name" value="GGGWT_bact"/>
    <property type="match status" value="1"/>
</dbReference>
<dbReference type="GeneID" id="103365113"/>